<dbReference type="GO" id="GO:0003677">
    <property type="term" value="F:DNA binding"/>
    <property type="evidence" value="ECO:0007669"/>
    <property type="project" value="UniProtKB-KW"/>
</dbReference>
<evidence type="ECO:0000313" key="7">
    <source>
        <dbReference type="EMBL" id="NMP28312.1"/>
    </source>
</evidence>
<keyword evidence="3" id="KW-0805">Transcription regulation</keyword>
<dbReference type="GO" id="GO:0005829">
    <property type="term" value="C:cytosol"/>
    <property type="evidence" value="ECO:0007669"/>
    <property type="project" value="TreeGrafter"/>
</dbReference>
<dbReference type="Proteomes" id="UP000585363">
    <property type="component" value="Unassembled WGS sequence"/>
</dbReference>
<dbReference type="InterPro" id="IPR050950">
    <property type="entry name" value="HTH-type_LysR_regulators"/>
</dbReference>
<dbReference type="AlphaFoldDB" id="A0A848MN53"/>
<comment type="caution">
    <text evidence="7">The sequence shown here is derived from an EMBL/GenBank/DDBJ whole genome shotgun (WGS) entry which is preliminary data.</text>
</comment>
<evidence type="ECO:0000256" key="1">
    <source>
        <dbReference type="ARBA" id="ARBA00009437"/>
    </source>
</evidence>
<evidence type="ECO:0000313" key="8">
    <source>
        <dbReference type="Proteomes" id="UP000585363"/>
    </source>
</evidence>
<evidence type="ECO:0000259" key="6">
    <source>
        <dbReference type="PROSITE" id="PS50931"/>
    </source>
</evidence>
<evidence type="ECO:0000256" key="2">
    <source>
        <dbReference type="ARBA" id="ARBA00022491"/>
    </source>
</evidence>
<dbReference type="CDD" id="cd08427">
    <property type="entry name" value="PBP2_LTTR_like_2"/>
    <property type="match status" value="1"/>
</dbReference>
<gene>
    <name evidence="7" type="ORF">GW590_15730</name>
</gene>
<dbReference type="InterPro" id="IPR036388">
    <property type="entry name" value="WH-like_DNA-bd_sf"/>
</dbReference>
<reference evidence="7 8" key="1">
    <citation type="submission" date="2020-01" db="EMBL/GenBank/DDBJ databases">
        <authorList>
            <person name="Lee S.D."/>
        </authorList>
    </citation>
    <scope>NUCLEOTIDE SEQUENCE [LARGE SCALE GENOMIC DNA]</scope>
    <source>
        <strain evidence="7 8">SAP-1</strain>
    </source>
</reference>
<keyword evidence="4" id="KW-0238">DNA-binding</keyword>
<proteinExistence type="inferred from homology"/>
<dbReference type="SUPFAM" id="SSF46785">
    <property type="entry name" value="Winged helix' DNA-binding domain"/>
    <property type="match status" value="1"/>
</dbReference>
<dbReference type="SUPFAM" id="SSF53850">
    <property type="entry name" value="Periplasmic binding protein-like II"/>
    <property type="match status" value="1"/>
</dbReference>
<reference evidence="7 8" key="2">
    <citation type="submission" date="2020-06" db="EMBL/GenBank/DDBJ databases">
        <title>Polyphasic characterization of a Rahnella strain isolated from tree sap.</title>
        <authorList>
            <person name="Kim I.S."/>
        </authorList>
    </citation>
    <scope>NUCLEOTIDE SEQUENCE [LARGE SCALE GENOMIC DNA]</scope>
    <source>
        <strain evidence="7 8">SAP-1</strain>
    </source>
</reference>
<dbReference type="Gene3D" id="1.10.10.10">
    <property type="entry name" value="Winged helix-like DNA-binding domain superfamily/Winged helix DNA-binding domain"/>
    <property type="match status" value="1"/>
</dbReference>
<accession>A0A848MN53</accession>
<dbReference type="PRINTS" id="PR00039">
    <property type="entry name" value="HTHLYSR"/>
</dbReference>
<dbReference type="PANTHER" id="PTHR30419">
    <property type="entry name" value="HTH-TYPE TRANSCRIPTIONAL REGULATOR YBHD"/>
    <property type="match status" value="1"/>
</dbReference>
<dbReference type="Gene3D" id="3.40.190.290">
    <property type="match status" value="1"/>
</dbReference>
<dbReference type="Pfam" id="PF00126">
    <property type="entry name" value="HTH_1"/>
    <property type="match status" value="1"/>
</dbReference>
<evidence type="ECO:0000256" key="4">
    <source>
        <dbReference type="ARBA" id="ARBA00023125"/>
    </source>
</evidence>
<protein>
    <submittedName>
        <fullName evidence="7">LysR family transcriptional regulator</fullName>
    </submittedName>
</protein>
<evidence type="ECO:0000256" key="5">
    <source>
        <dbReference type="ARBA" id="ARBA00023163"/>
    </source>
</evidence>
<comment type="similarity">
    <text evidence="1">Belongs to the LysR transcriptional regulatory family.</text>
</comment>
<evidence type="ECO:0000256" key="3">
    <source>
        <dbReference type="ARBA" id="ARBA00023015"/>
    </source>
</evidence>
<dbReference type="RefSeq" id="WP_169404016.1">
    <property type="nucleotide sequence ID" value="NZ_JAADJU010000008.1"/>
</dbReference>
<feature type="domain" description="HTH lysR-type" evidence="6">
    <location>
        <begin position="1"/>
        <end position="57"/>
    </location>
</feature>
<dbReference type="FunFam" id="1.10.10.10:FF:000001">
    <property type="entry name" value="LysR family transcriptional regulator"/>
    <property type="match status" value="1"/>
</dbReference>
<keyword evidence="8" id="KW-1185">Reference proteome</keyword>
<dbReference type="EMBL" id="JAADJU010000008">
    <property type="protein sequence ID" value="NMP28312.1"/>
    <property type="molecule type" value="Genomic_DNA"/>
</dbReference>
<sequence length="290" mass="32103">MLRELKTFIAVTQDGTFAAAGQRIGLTQSAVSAQIRGLEDYLGMPLFDRSGRTAVLNATGNRILPMAEQILQIFADMSQPETLNDFRGVIKIGAISTFQTGMLPAVLVRLHQQAPALETKLIPGVSFNLLTQVDAGNIDLAIVIKPGFPLPKDLYSETLLREPFVLIAPTETVAEDPLLLLRERPFIRYDRTSFGGRLVTQFLRSQRLEPKVALEIDEIDAIVKMVESGLGVALVPLAGLWLERNAHLRVIPLAEMTFHRELILVMRHSNRQSALHLLITRCLHEVAGAE</sequence>
<dbReference type="PROSITE" id="PS50931">
    <property type="entry name" value="HTH_LYSR"/>
    <property type="match status" value="1"/>
</dbReference>
<dbReference type="Pfam" id="PF03466">
    <property type="entry name" value="LysR_substrate"/>
    <property type="match status" value="1"/>
</dbReference>
<keyword evidence="5" id="KW-0804">Transcription</keyword>
<dbReference type="InterPro" id="IPR005119">
    <property type="entry name" value="LysR_subst-bd"/>
</dbReference>
<dbReference type="GO" id="GO:0003700">
    <property type="term" value="F:DNA-binding transcription factor activity"/>
    <property type="evidence" value="ECO:0007669"/>
    <property type="project" value="InterPro"/>
</dbReference>
<dbReference type="InterPro" id="IPR036390">
    <property type="entry name" value="WH_DNA-bd_sf"/>
</dbReference>
<organism evidence="7 8">
    <name type="scientific">Rouxiella aceris</name>
    <dbReference type="NCBI Taxonomy" id="2703884"/>
    <lineage>
        <taxon>Bacteria</taxon>
        <taxon>Pseudomonadati</taxon>
        <taxon>Pseudomonadota</taxon>
        <taxon>Gammaproteobacteria</taxon>
        <taxon>Enterobacterales</taxon>
        <taxon>Yersiniaceae</taxon>
        <taxon>Rouxiella</taxon>
    </lineage>
</organism>
<dbReference type="InterPro" id="IPR000847">
    <property type="entry name" value="LysR_HTH_N"/>
</dbReference>
<name>A0A848MN53_9GAMM</name>
<keyword evidence="2" id="KW-0678">Repressor</keyword>